<evidence type="ECO:0000313" key="3">
    <source>
        <dbReference type="EMBL" id="EFA81040.1"/>
    </source>
</evidence>
<dbReference type="AlphaFoldDB" id="D3BBK7"/>
<feature type="region of interest" description="Disordered" evidence="1">
    <location>
        <begin position="315"/>
        <end position="435"/>
    </location>
</feature>
<dbReference type="STRING" id="670386.D3BBK7"/>
<name>D3BBK7_HETP5</name>
<dbReference type="PANTHER" id="PTHR23030:SF30">
    <property type="entry name" value="TYROSINE-PROTEIN PHOSPHATASE NON-RECEPTOR TYPE 23"/>
    <property type="match status" value="1"/>
</dbReference>
<dbReference type="Pfam" id="PF03097">
    <property type="entry name" value="BRO1"/>
    <property type="match status" value="1"/>
</dbReference>
<feature type="domain" description="BRO1" evidence="2">
    <location>
        <begin position="19"/>
        <end position="310"/>
    </location>
</feature>
<protein>
    <submittedName>
        <fullName evidence="3">ALG-2 interacting protein X</fullName>
    </submittedName>
</protein>
<dbReference type="RefSeq" id="XP_020433158.1">
    <property type="nucleotide sequence ID" value="XM_020576746.1"/>
</dbReference>
<feature type="compositionally biased region" description="Low complexity" evidence="1">
    <location>
        <begin position="315"/>
        <end position="325"/>
    </location>
</feature>
<dbReference type="InParanoid" id="D3BBK7"/>
<dbReference type="GO" id="GO:0005768">
    <property type="term" value="C:endosome"/>
    <property type="evidence" value="ECO:0007669"/>
    <property type="project" value="TreeGrafter"/>
</dbReference>
<sequence>MKYIRCEDRVDYSSNNKQNMLHIERKKTDKLDLLNLFSKYYTGPYYLTYGYYTGVDENQRLIQQLNSLREDVRNCQDITETSKEMTWKYYSLLNIVESNCPINQSNYAINFIWSDALKQKKYTIGSIYFEMASVLFNYGSIMSQLGVSQNRSTIEGIKRSYNFFQMSAAMQASAYYDVIYHHTNSNGLRNLIDRYWTSISYTKSLLFKAIANYKVAIDLEMSAKFGEQVARLSHSFDSITQAKANIPKNAPIEFKENIEKLLTLITKSYDVAKRDNETIYHDSVPPPHKLYPIEKKAMAKHMNLPELVPKEQLIPPSKSQVQSSPSKPPADIPSSLNKSSSSIPSLAPTTSSPCKETQIVSSSPTTPEKQPIQMTSNTTPSPTTPSTATIASSSTTSTIPPTPSPATTITSSSSSSSRTPTQIENNVTNKEDNKEKCIETITSEQEQQEKQDDYQKIEVQCQIARSTEYEIHIIHS</sequence>
<dbReference type="InterPro" id="IPR004328">
    <property type="entry name" value="BRO1_dom"/>
</dbReference>
<dbReference type="GO" id="GO:0043328">
    <property type="term" value="P:protein transport to vacuole involved in ubiquitin-dependent protein catabolic process via the multivesicular body sorting pathway"/>
    <property type="evidence" value="ECO:0007669"/>
    <property type="project" value="TreeGrafter"/>
</dbReference>
<reference evidence="3 4" key="1">
    <citation type="journal article" date="2011" name="Genome Res.">
        <title>Phylogeny-wide analysis of social amoeba genomes highlights ancient origins for complex intercellular communication.</title>
        <authorList>
            <person name="Heidel A.J."/>
            <person name="Lawal H.M."/>
            <person name="Felder M."/>
            <person name="Schilde C."/>
            <person name="Helps N.R."/>
            <person name="Tunggal B."/>
            <person name="Rivero F."/>
            <person name="John U."/>
            <person name="Schleicher M."/>
            <person name="Eichinger L."/>
            <person name="Platzer M."/>
            <person name="Noegel A.A."/>
            <person name="Schaap P."/>
            <person name="Gloeckner G."/>
        </authorList>
    </citation>
    <scope>NUCLEOTIDE SEQUENCE [LARGE SCALE GENOMIC DNA]</scope>
    <source>
        <strain evidence="4">ATCC 26659 / Pp 5 / PN500</strain>
    </source>
</reference>
<dbReference type="SMART" id="SM01041">
    <property type="entry name" value="BRO1"/>
    <property type="match status" value="1"/>
</dbReference>
<evidence type="ECO:0000259" key="2">
    <source>
        <dbReference type="PROSITE" id="PS51180"/>
    </source>
</evidence>
<dbReference type="Gene3D" id="1.25.40.280">
    <property type="entry name" value="alix/aip1 like domains"/>
    <property type="match status" value="2"/>
</dbReference>
<feature type="compositionally biased region" description="Low complexity" evidence="1">
    <location>
        <begin position="332"/>
        <end position="353"/>
    </location>
</feature>
<dbReference type="PANTHER" id="PTHR23030">
    <property type="entry name" value="PCD6 INTERACTING PROTEIN-RELATED"/>
    <property type="match status" value="1"/>
</dbReference>
<gene>
    <name evidence="3" type="primary">alxA</name>
    <name evidence="3" type="ORF">PPL_05875</name>
</gene>
<evidence type="ECO:0000256" key="1">
    <source>
        <dbReference type="SAM" id="MobiDB-lite"/>
    </source>
</evidence>
<comment type="caution">
    <text evidence="3">The sequence shown here is derived from an EMBL/GenBank/DDBJ whole genome shotgun (WGS) entry which is preliminary data.</text>
</comment>
<organism evidence="3 4">
    <name type="scientific">Heterostelium pallidum (strain ATCC 26659 / Pp 5 / PN500)</name>
    <name type="common">Cellular slime mold</name>
    <name type="synonym">Polysphondylium pallidum</name>
    <dbReference type="NCBI Taxonomy" id="670386"/>
    <lineage>
        <taxon>Eukaryota</taxon>
        <taxon>Amoebozoa</taxon>
        <taxon>Evosea</taxon>
        <taxon>Eumycetozoa</taxon>
        <taxon>Dictyostelia</taxon>
        <taxon>Acytosteliales</taxon>
        <taxon>Acytosteliaceae</taxon>
        <taxon>Heterostelium</taxon>
    </lineage>
</organism>
<dbReference type="Proteomes" id="UP000001396">
    <property type="component" value="Unassembled WGS sequence"/>
</dbReference>
<feature type="compositionally biased region" description="Low complexity" evidence="1">
    <location>
        <begin position="375"/>
        <end position="421"/>
    </location>
</feature>
<dbReference type="InterPro" id="IPR038499">
    <property type="entry name" value="BRO1_sf"/>
</dbReference>
<keyword evidence="4" id="KW-1185">Reference proteome</keyword>
<accession>D3BBK7</accession>
<feature type="compositionally biased region" description="Polar residues" evidence="1">
    <location>
        <begin position="354"/>
        <end position="374"/>
    </location>
</feature>
<proteinExistence type="predicted"/>
<evidence type="ECO:0000313" key="4">
    <source>
        <dbReference type="Proteomes" id="UP000001396"/>
    </source>
</evidence>
<dbReference type="GeneID" id="31361359"/>
<dbReference type="EMBL" id="ADBJ01000026">
    <property type="protein sequence ID" value="EFA81040.1"/>
    <property type="molecule type" value="Genomic_DNA"/>
</dbReference>
<dbReference type="PROSITE" id="PS51180">
    <property type="entry name" value="BRO1"/>
    <property type="match status" value="1"/>
</dbReference>